<dbReference type="Pfam" id="PF19783">
    <property type="entry name" value="DUF6268"/>
    <property type="match status" value="1"/>
</dbReference>
<feature type="domain" description="DUF6268" evidence="1">
    <location>
        <begin position="26"/>
        <end position="308"/>
    </location>
</feature>
<sequence length="317" mass="35700">MKASKLLWSVLILIIFRPASGYAQISQIEVSAKYNPLSKYLPPADSASKPGKASQSEFNVGALVNIHTRIDTATGRIRSLGSNIQARYTSFSRDGYNKEILPPELYALNVGFFYYSTINRKWAYNVFLNTAINSDFKEVDKNDAFLAGGAVFIRQFTPNFSLGVGAIVHNNLGGFMPWPALTVDWKMGGKFRLDIRTPDKSAGIAHYVGITYATSNKWNMSFAFQPEVLSYDVTTSNERKNRLMSFWQLPFTLSSTIRAGNFEIIPRVGFTALRRYAYGEKKVSEMFTEYPYHGLGTNLIYGIGFKYRPSIRAKNSR</sequence>
<dbReference type="EMBL" id="CP001619">
    <property type="protein sequence ID" value="ACT92976.1"/>
    <property type="molecule type" value="Genomic_DNA"/>
</dbReference>
<dbReference type="RefSeq" id="WP_015811230.1">
    <property type="nucleotide sequence ID" value="NC_013037.1"/>
</dbReference>
<evidence type="ECO:0000259" key="1">
    <source>
        <dbReference type="Pfam" id="PF19783"/>
    </source>
</evidence>
<dbReference type="HOGENOM" id="CLU_062424_0_0_10"/>
<evidence type="ECO:0000313" key="3">
    <source>
        <dbReference type="Proteomes" id="UP000002011"/>
    </source>
</evidence>
<dbReference type="OrthoDB" id="665720at2"/>
<dbReference type="AlphaFoldDB" id="C6VTN3"/>
<dbReference type="Proteomes" id="UP000002011">
    <property type="component" value="Chromosome"/>
</dbReference>
<protein>
    <recommendedName>
        <fullName evidence="1">DUF6268 domain-containing protein</fullName>
    </recommendedName>
</protein>
<evidence type="ECO:0000313" key="2">
    <source>
        <dbReference type="EMBL" id="ACT92976.1"/>
    </source>
</evidence>
<proteinExistence type="predicted"/>
<dbReference type="KEGG" id="dfe:Dfer_1735"/>
<dbReference type="InterPro" id="IPR046235">
    <property type="entry name" value="DUF6268"/>
</dbReference>
<keyword evidence="3" id="KW-1185">Reference proteome</keyword>
<organism evidence="2 3">
    <name type="scientific">Dyadobacter fermentans (strain ATCC 700827 / DSM 18053 / CIP 107007 / KCTC 52180 / NS114)</name>
    <dbReference type="NCBI Taxonomy" id="471854"/>
    <lineage>
        <taxon>Bacteria</taxon>
        <taxon>Pseudomonadati</taxon>
        <taxon>Bacteroidota</taxon>
        <taxon>Cytophagia</taxon>
        <taxon>Cytophagales</taxon>
        <taxon>Spirosomataceae</taxon>
        <taxon>Dyadobacter</taxon>
    </lineage>
</organism>
<dbReference type="TCDB" id="9.B.155.2.13">
    <property type="family name" value="the putative beta barrel porin-3 (bbp3) family"/>
</dbReference>
<reference evidence="2 3" key="1">
    <citation type="journal article" date="2009" name="Stand. Genomic Sci.">
        <title>Complete genome sequence of Dyadobacter fermentans type strain (NS114).</title>
        <authorList>
            <person name="Lang E."/>
            <person name="Lapidus A."/>
            <person name="Chertkov O."/>
            <person name="Brettin T."/>
            <person name="Detter J.C."/>
            <person name="Han C."/>
            <person name="Copeland A."/>
            <person name="Glavina Del Rio T."/>
            <person name="Nolan M."/>
            <person name="Chen F."/>
            <person name="Lucas S."/>
            <person name="Tice H."/>
            <person name="Cheng J.F."/>
            <person name="Land M."/>
            <person name="Hauser L."/>
            <person name="Chang Y.J."/>
            <person name="Jeffries C.D."/>
            <person name="Kopitz M."/>
            <person name="Bruce D."/>
            <person name="Goodwin L."/>
            <person name="Pitluck S."/>
            <person name="Ovchinnikova G."/>
            <person name="Pati A."/>
            <person name="Ivanova N."/>
            <person name="Mavrommatis K."/>
            <person name="Chen A."/>
            <person name="Palaniappan K."/>
            <person name="Chain P."/>
            <person name="Bristow J."/>
            <person name="Eisen J.A."/>
            <person name="Markowitz V."/>
            <person name="Hugenholtz P."/>
            <person name="Goker M."/>
            <person name="Rohde M."/>
            <person name="Kyrpides N.C."/>
            <person name="Klenk H.P."/>
        </authorList>
    </citation>
    <scope>NUCLEOTIDE SEQUENCE [LARGE SCALE GENOMIC DNA]</scope>
    <source>
        <strain evidence="3">ATCC 700827 / DSM 18053 / CIP 107007 / KCTC 52180 / NS114</strain>
    </source>
</reference>
<name>C6VTN3_DYAFD</name>
<gene>
    <name evidence="2" type="ordered locus">Dfer_1735</name>
</gene>
<accession>C6VTN3</accession>